<dbReference type="PANTHER" id="PTHR43527">
    <property type="entry name" value="4-DIPHOSPHOCYTIDYL-2-C-METHYL-D-ERYTHRITOL KINASE, CHLOROPLASTIC"/>
    <property type="match status" value="1"/>
</dbReference>
<evidence type="ECO:0000256" key="2">
    <source>
        <dbReference type="ARBA" id="ARBA00012052"/>
    </source>
</evidence>
<dbReference type="AlphaFoldDB" id="A0A4R5PNK2"/>
<accession>A0A4R5PNK2</accession>
<evidence type="ECO:0000256" key="10">
    <source>
        <dbReference type="HAMAP-Rule" id="MF_00061"/>
    </source>
</evidence>
<keyword evidence="5 10" id="KW-0547">Nucleotide-binding</keyword>
<dbReference type="InterPro" id="IPR014721">
    <property type="entry name" value="Ribsml_uS5_D2-typ_fold_subgr"/>
</dbReference>
<comment type="similarity">
    <text evidence="1 10">Belongs to the GHMP kinase family. IspE subfamily.</text>
</comment>
<evidence type="ECO:0000256" key="3">
    <source>
        <dbReference type="ARBA" id="ARBA00017473"/>
    </source>
</evidence>
<dbReference type="Pfam" id="PF00288">
    <property type="entry name" value="GHMP_kinases_N"/>
    <property type="match status" value="1"/>
</dbReference>
<dbReference type="GO" id="GO:0005524">
    <property type="term" value="F:ATP binding"/>
    <property type="evidence" value="ECO:0007669"/>
    <property type="project" value="UniProtKB-UniRule"/>
</dbReference>
<evidence type="ECO:0000256" key="8">
    <source>
        <dbReference type="ARBA" id="ARBA00023229"/>
    </source>
</evidence>
<dbReference type="GO" id="GO:0019288">
    <property type="term" value="P:isopentenyl diphosphate biosynthetic process, methylerythritol 4-phosphate pathway"/>
    <property type="evidence" value="ECO:0007669"/>
    <property type="project" value="UniProtKB-UniRule"/>
</dbReference>
<feature type="domain" description="GHMP kinase N-terminal" evidence="11">
    <location>
        <begin position="78"/>
        <end position="157"/>
    </location>
</feature>
<keyword evidence="14" id="KW-1185">Reference proteome</keyword>
<dbReference type="EC" id="2.7.1.148" evidence="2 10"/>
<dbReference type="InterPro" id="IPR013750">
    <property type="entry name" value="GHMP_kinase_C_dom"/>
</dbReference>
<keyword evidence="4 10" id="KW-0808">Transferase</keyword>
<evidence type="ECO:0000313" key="13">
    <source>
        <dbReference type="EMBL" id="TDH38632.1"/>
    </source>
</evidence>
<dbReference type="PANTHER" id="PTHR43527:SF2">
    <property type="entry name" value="4-DIPHOSPHOCYTIDYL-2-C-METHYL-D-ERYTHRITOL KINASE, CHLOROPLASTIC"/>
    <property type="match status" value="1"/>
</dbReference>
<evidence type="ECO:0000256" key="9">
    <source>
        <dbReference type="ARBA" id="ARBA00032554"/>
    </source>
</evidence>
<gene>
    <name evidence="10" type="primary">ispE</name>
    <name evidence="13" type="ORF">E2A64_05905</name>
</gene>
<proteinExistence type="inferred from homology"/>
<keyword evidence="7 10" id="KW-0067">ATP-binding</keyword>
<dbReference type="GO" id="GO:0016114">
    <property type="term" value="P:terpenoid biosynthetic process"/>
    <property type="evidence" value="ECO:0007669"/>
    <property type="project" value="UniProtKB-UniRule"/>
</dbReference>
<reference evidence="13 14" key="1">
    <citation type="journal article" date="2013" name="Int. J. Syst. Evol. Microbiol.">
        <title>Hoeflea suaedae sp. nov., an endophytic bacterium isolated from the root of the halophyte Suaeda maritima.</title>
        <authorList>
            <person name="Chung E.J."/>
            <person name="Park J.A."/>
            <person name="Pramanik P."/>
            <person name="Bibi F."/>
            <person name="Jeon C.O."/>
            <person name="Chung Y.R."/>
        </authorList>
    </citation>
    <scope>NUCLEOTIDE SEQUENCE [LARGE SCALE GENOMIC DNA]</scope>
    <source>
        <strain evidence="13 14">YC6898</strain>
    </source>
</reference>
<dbReference type="OrthoDB" id="9809438at2"/>
<comment type="caution">
    <text evidence="13">The sequence shown here is derived from an EMBL/GenBank/DDBJ whole genome shotgun (WGS) entry which is preliminary data.</text>
</comment>
<dbReference type="EMBL" id="SMSI01000001">
    <property type="protein sequence ID" value="TDH38632.1"/>
    <property type="molecule type" value="Genomic_DNA"/>
</dbReference>
<feature type="domain" description="GHMP kinase C-terminal" evidence="12">
    <location>
        <begin position="229"/>
        <end position="288"/>
    </location>
</feature>
<evidence type="ECO:0000256" key="7">
    <source>
        <dbReference type="ARBA" id="ARBA00022840"/>
    </source>
</evidence>
<name>A0A4R5PNK2_9HYPH</name>
<dbReference type="SUPFAM" id="SSF54211">
    <property type="entry name" value="Ribosomal protein S5 domain 2-like"/>
    <property type="match status" value="1"/>
</dbReference>
<evidence type="ECO:0000313" key="14">
    <source>
        <dbReference type="Proteomes" id="UP000295131"/>
    </source>
</evidence>
<dbReference type="InterPro" id="IPR036554">
    <property type="entry name" value="GHMP_kinase_C_sf"/>
</dbReference>
<evidence type="ECO:0000256" key="6">
    <source>
        <dbReference type="ARBA" id="ARBA00022777"/>
    </source>
</evidence>
<comment type="pathway">
    <text evidence="10">Isoprenoid biosynthesis; isopentenyl diphosphate biosynthesis via DXP pathway; isopentenyl diphosphate from 1-deoxy-D-xylulose 5-phosphate: step 3/6.</text>
</comment>
<evidence type="ECO:0000256" key="5">
    <source>
        <dbReference type="ARBA" id="ARBA00022741"/>
    </source>
</evidence>
<organism evidence="13 14">
    <name type="scientific">Pseudohoeflea suaedae</name>
    <dbReference type="NCBI Taxonomy" id="877384"/>
    <lineage>
        <taxon>Bacteria</taxon>
        <taxon>Pseudomonadati</taxon>
        <taxon>Pseudomonadota</taxon>
        <taxon>Alphaproteobacteria</taxon>
        <taxon>Hyphomicrobiales</taxon>
        <taxon>Rhizobiaceae</taxon>
        <taxon>Pseudohoeflea</taxon>
    </lineage>
</organism>
<dbReference type="Proteomes" id="UP000295131">
    <property type="component" value="Unassembled WGS sequence"/>
</dbReference>
<dbReference type="HAMAP" id="MF_00061">
    <property type="entry name" value="IspE"/>
    <property type="match status" value="1"/>
</dbReference>
<evidence type="ECO:0000256" key="1">
    <source>
        <dbReference type="ARBA" id="ARBA00009684"/>
    </source>
</evidence>
<sequence>MAETEASPAEMTGEAAPAKINLALAVTGKRADGYHLLETLVVFARHGDRIEVAESSEDSLVIDGPHADALKDGDLSDNLVTRARDRLRSHLRQSGKSAPPVALRLEKNLPVASGIGGGSADAAATLRLLIRFWNAAVSEQDLRVLALSLGADVPMCLESAPLMARGIGEDIEPVEDMACLPMVLANPGVAVSTPSVFKALVSPDNPPLPPLPATRGIAGMAGWMKTARNDLAEPALSLSPQIGTCLAAIRSSGALVHAMSGSGATCFGIYESMETARQAARQIGREWPRWFVAATETR</sequence>
<feature type="binding site" evidence="10">
    <location>
        <begin position="110"/>
        <end position="120"/>
    </location>
    <ligand>
        <name>ATP</name>
        <dbReference type="ChEBI" id="CHEBI:30616"/>
    </ligand>
</feature>
<dbReference type="NCBIfam" id="NF011202">
    <property type="entry name" value="PRK14608.1"/>
    <property type="match status" value="1"/>
</dbReference>
<evidence type="ECO:0000259" key="12">
    <source>
        <dbReference type="Pfam" id="PF08544"/>
    </source>
</evidence>
<evidence type="ECO:0000259" key="11">
    <source>
        <dbReference type="Pfam" id="PF00288"/>
    </source>
</evidence>
<comment type="function">
    <text evidence="10">Catalyzes the phosphorylation of the position 2 hydroxy group of 4-diphosphocytidyl-2C-methyl-D-erythritol.</text>
</comment>
<dbReference type="Pfam" id="PF08544">
    <property type="entry name" value="GHMP_kinases_C"/>
    <property type="match status" value="1"/>
</dbReference>
<keyword evidence="6 10" id="KW-0418">Kinase</keyword>
<dbReference type="InterPro" id="IPR020568">
    <property type="entry name" value="Ribosomal_Su5_D2-typ_SF"/>
</dbReference>
<comment type="catalytic activity">
    <reaction evidence="10">
        <text>4-CDP-2-C-methyl-D-erythritol + ATP = 4-CDP-2-C-methyl-D-erythritol 2-phosphate + ADP + H(+)</text>
        <dbReference type="Rhea" id="RHEA:18437"/>
        <dbReference type="ChEBI" id="CHEBI:15378"/>
        <dbReference type="ChEBI" id="CHEBI:30616"/>
        <dbReference type="ChEBI" id="CHEBI:57823"/>
        <dbReference type="ChEBI" id="CHEBI:57919"/>
        <dbReference type="ChEBI" id="CHEBI:456216"/>
        <dbReference type="EC" id="2.7.1.148"/>
    </reaction>
</comment>
<dbReference type="PIRSF" id="PIRSF010376">
    <property type="entry name" value="IspE"/>
    <property type="match status" value="1"/>
</dbReference>
<keyword evidence="8 10" id="KW-0414">Isoprene biosynthesis</keyword>
<dbReference type="RefSeq" id="WP_133283466.1">
    <property type="nucleotide sequence ID" value="NZ_SMSI01000001.1"/>
</dbReference>
<dbReference type="NCBIfam" id="TIGR00154">
    <property type="entry name" value="ispE"/>
    <property type="match status" value="1"/>
</dbReference>
<dbReference type="GO" id="GO:0050515">
    <property type="term" value="F:4-(cytidine 5'-diphospho)-2-C-methyl-D-erythritol kinase activity"/>
    <property type="evidence" value="ECO:0007669"/>
    <property type="project" value="UniProtKB-UniRule"/>
</dbReference>
<protein>
    <recommendedName>
        <fullName evidence="3 10">4-diphosphocytidyl-2-C-methyl-D-erythritol kinase</fullName>
        <shortName evidence="10">CMK</shortName>
        <ecNumber evidence="2 10">2.7.1.148</ecNumber>
    </recommendedName>
    <alternativeName>
        <fullName evidence="9 10">4-(cytidine-5'-diphospho)-2-C-methyl-D-erythritol kinase</fullName>
    </alternativeName>
</protein>
<dbReference type="SUPFAM" id="SSF55060">
    <property type="entry name" value="GHMP Kinase, C-terminal domain"/>
    <property type="match status" value="1"/>
</dbReference>
<feature type="active site" evidence="10">
    <location>
        <position position="152"/>
    </location>
</feature>
<feature type="active site" evidence="10">
    <location>
        <position position="19"/>
    </location>
</feature>
<dbReference type="InterPro" id="IPR006204">
    <property type="entry name" value="GHMP_kinase_N_dom"/>
</dbReference>
<dbReference type="UniPathway" id="UPA00056">
    <property type="reaction ID" value="UER00094"/>
</dbReference>
<dbReference type="Gene3D" id="3.30.230.10">
    <property type="match status" value="1"/>
</dbReference>
<dbReference type="InterPro" id="IPR004424">
    <property type="entry name" value="IspE"/>
</dbReference>
<evidence type="ECO:0000256" key="4">
    <source>
        <dbReference type="ARBA" id="ARBA00022679"/>
    </source>
</evidence>
<dbReference type="Gene3D" id="3.30.70.890">
    <property type="entry name" value="GHMP kinase, C-terminal domain"/>
    <property type="match status" value="1"/>
</dbReference>